<keyword evidence="1" id="KW-0175">Coiled coil</keyword>
<keyword evidence="3" id="KW-1185">Reference proteome</keyword>
<feature type="coiled-coil region" evidence="1">
    <location>
        <begin position="233"/>
        <end position="263"/>
    </location>
</feature>
<organism evidence="2 3">
    <name type="scientific">Janibacter indicus</name>
    <dbReference type="NCBI Taxonomy" id="857417"/>
    <lineage>
        <taxon>Bacteria</taxon>
        <taxon>Bacillati</taxon>
        <taxon>Actinomycetota</taxon>
        <taxon>Actinomycetes</taxon>
        <taxon>Micrococcales</taxon>
        <taxon>Intrasporangiaceae</taxon>
        <taxon>Janibacter</taxon>
    </lineage>
</organism>
<proteinExistence type="predicted"/>
<dbReference type="EMBL" id="CP013290">
    <property type="protein sequence ID" value="APH02206.1"/>
    <property type="molecule type" value="Genomic_DNA"/>
</dbReference>
<dbReference type="AlphaFoldDB" id="A0A1L3MIT3"/>
<gene>
    <name evidence="2" type="ORF">ASJ30_12270</name>
</gene>
<dbReference type="Proteomes" id="UP000182938">
    <property type="component" value="Chromosome"/>
</dbReference>
<reference evidence="2 3" key="1">
    <citation type="submission" date="2015-11" db="EMBL/GenBank/DDBJ databases">
        <authorList>
            <person name="Zhang Y."/>
            <person name="Guo Z."/>
        </authorList>
    </citation>
    <scope>NUCLEOTIDE SEQUENCE [LARGE SCALE GENOMIC DNA]</scope>
    <source>
        <strain evidence="2 3">YFY001</strain>
    </source>
</reference>
<sequence>MIVGGEGHRRKGIHVTNLPNRLREWATSFGRRDPEPEPDPQTTQTIEELRRTTAATVVAMDDAIRASARELETARSQVGGHACRRFVATLESARRLADDALARHREAVELAGSGADDTTERIRLSQVIDLARRVDELLDGDAEEFARLRDLRTRAPQLLEALVLRAGEVEHESVAADDELARLRADHPADGLVTVADNPDRARELATAARRLVNEGRAHLADRDDRAAAVVAARGAEAALHQARAELREVAEARSALATAREDVRAALASIRSDLADARRLEANNATTTTALERAHPVIDSAETALAEGGDLLGALAELTTAEQAIDDALAEHRDADDQRRRAHTRLERRVRNAEAFVAGVDRRLASSVAGTADNRSAISRAGHLVEEARTRLTDDPEAATLRLDEAMALAQAIQAELDEATREATARYYAEDRHRSGSVAEMTVDALAAGLIGLLSLGWGGSSSGGSSSGASGFGGGGRF</sequence>
<protein>
    <submittedName>
        <fullName evidence="2">Uncharacterized protein</fullName>
    </submittedName>
</protein>
<dbReference type="KEGG" id="jte:ASJ30_12270"/>
<evidence type="ECO:0000256" key="1">
    <source>
        <dbReference type="SAM" id="Coils"/>
    </source>
</evidence>
<evidence type="ECO:0000313" key="2">
    <source>
        <dbReference type="EMBL" id="APH02206.1"/>
    </source>
</evidence>
<evidence type="ECO:0000313" key="3">
    <source>
        <dbReference type="Proteomes" id="UP000182938"/>
    </source>
</evidence>
<name>A0A1L3MIT3_9MICO</name>
<accession>A0A1L3MIT3</accession>